<reference evidence="4 5" key="1">
    <citation type="submission" date="2024-01" db="EMBL/GenBank/DDBJ databases">
        <title>Genome insights into Plantactinospora veratri sp. nov.</title>
        <authorList>
            <person name="Wang L."/>
        </authorList>
    </citation>
    <scope>NUCLEOTIDE SEQUENCE [LARGE SCALE GENOMIC DNA]</scope>
    <source>
        <strain evidence="4 5">NEAU-FHS4</strain>
    </source>
</reference>
<dbReference type="InterPro" id="IPR050109">
    <property type="entry name" value="HTH-type_TetR-like_transc_reg"/>
</dbReference>
<sequence length="204" mass="22199">MPTTPTRTPQRERSRATQARVLEATVECLVERGWSGTTTTVVAARAGVSRGAQLHHYPTKSTLVMAAVEHLAERRAAEIRAEAADLPAGPERLDRVVDMLASAFTGPLFVAALELWVAGRTDPELRDALVPLEARVGREMHRLTVDLLGVDERQPGVREAIQATLDLLRGLGVANLLSDDSTRRAALLAIWKRQLAAIVTTAHH</sequence>
<name>A0ABU7SCV7_9ACTN</name>
<dbReference type="InterPro" id="IPR001647">
    <property type="entry name" value="HTH_TetR"/>
</dbReference>
<dbReference type="Proteomes" id="UP001339911">
    <property type="component" value="Unassembled WGS sequence"/>
</dbReference>
<evidence type="ECO:0000259" key="3">
    <source>
        <dbReference type="PROSITE" id="PS50977"/>
    </source>
</evidence>
<dbReference type="PANTHER" id="PTHR30055">
    <property type="entry name" value="HTH-TYPE TRANSCRIPTIONAL REGULATOR RUTR"/>
    <property type="match status" value="1"/>
</dbReference>
<evidence type="ECO:0000313" key="4">
    <source>
        <dbReference type="EMBL" id="MEE6307457.1"/>
    </source>
</evidence>
<proteinExistence type="predicted"/>
<protein>
    <submittedName>
        <fullName evidence="4">TetR/AcrR family transcriptional regulator</fullName>
    </submittedName>
</protein>
<keyword evidence="5" id="KW-1185">Reference proteome</keyword>
<evidence type="ECO:0000313" key="5">
    <source>
        <dbReference type="Proteomes" id="UP001339911"/>
    </source>
</evidence>
<dbReference type="InterPro" id="IPR009057">
    <property type="entry name" value="Homeodomain-like_sf"/>
</dbReference>
<organism evidence="4 5">
    <name type="scientific">Plantactinospora veratri</name>
    <dbReference type="NCBI Taxonomy" id="1436122"/>
    <lineage>
        <taxon>Bacteria</taxon>
        <taxon>Bacillati</taxon>
        <taxon>Actinomycetota</taxon>
        <taxon>Actinomycetes</taxon>
        <taxon>Micromonosporales</taxon>
        <taxon>Micromonosporaceae</taxon>
        <taxon>Plantactinospora</taxon>
    </lineage>
</organism>
<feature type="DNA-binding region" description="H-T-H motif" evidence="2">
    <location>
        <begin position="38"/>
        <end position="57"/>
    </location>
</feature>
<dbReference type="PRINTS" id="PR00455">
    <property type="entry name" value="HTHTETR"/>
</dbReference>
<comment type="caution">
    <text evidence="4">The sequence shown here is derived from an EMBL/GenBank/DDBJ whole genome shotgun (WGS) entry which is preliminary data.</text>
</comment>
<evidence type="ECO:0000256" key="2">
    <source>
        <dbReference type="PROSITE-ProRule" id="PRU00335"/>
    </source>
</evidence>
<keyword evidence="1 2" id="KW-0238">DNA-binding</keyword>
<accession>A0ABU7SCV7</accession>
<evidence type="ECO:0000256" key="1">
    <source>
        <dbReference type="ARBA" id="ARBA00023125"/>
    </source>
</evidence>
<dbReference type="Gene3D" id="1.10.357.10">
    <property type="entry name" value="Tetracycline Repressor, domain 2"/>
    <property type="match status" value="1"/>
</dbReference>
<dbReference type="RefSeq" id="WP_331207754.1">
    <property type="nucleotide sequence ID" value="NZ_JAZGQL010000007.1"/>
</dbReference>
<dbReference type="EMBL" id="JAZGQL010000007">
    <property type="protein sequence ID" value="MEE6307457.1"/>
    <property type="molecule type" value="Genomic_DNA"/>
</dbReference>
<dbReference type="Pfam" id="PF00440">
    <property type="entry name" value="TetR_N"/>
    <property type="match status" value="1"/>
</dbReference>
<dbReference type="PROSITE" id="PS50977">
    <property type="entry name" value="HTH_TETR_2"/>
    <property type="match status" value="1"/>
</dbReference>
<dbReference type="SUPFAM" id="SSF46689">
    <property type="entry name" value="Homeodomain-like"/>
    <property type="match status" value="1"/>
</dbReference>
<gene>
    <name evidence="4" type="ORF">V1634_11555</name>
</gene>
<feature type="domain" description="HTH tetR-type" evidence="3">
    <location>
        <begin position="15"/>
        <end position="75"/>
    </location>
</feature>
<dbReference type="PANTHER" id="PTHR30055:SF226">
    <property type="entry name" value="HTH-TYPE TRANSCRIPTIONAL REGULATOR PKSA"/>
    <property type="match status" value="1"/>
</dbReference>